<protein>
    <submittedName>
        <fullName evidence="2">GNAT family N-acetyltransferase</fullName>
        <ecNumber evidence="2">2.3.1.-</ecNumber>
    </submittedName>
</protein>
<comment type="caution">
    <text evidence="2">The sequence shown here is derived from an EMBL/GenBank/DDBJ whole genome shotgun (WGS) entry which is preliminary data.</text>
</comment>
<dbReference type="InterPro" id="IPR016181">
    <property type="entry name" value="Acyl_CoA_acyltransferase"/>
</dbReference>
<feature type="domain" description="N-acetyltransferase" evidence="1">
    <location>
        <begin position="139"/>
        <end position="267"/>
    </location>
</feature>
<dbReference type="InterPro" id="IPR000182">
    <property type="entry name" value="GNAT_dom"/>
</dbReference>
<dbReference type="Gene3D" id="3.40.630.30">
    <property type="match status" value="1"/>
</dbReference>
<accession>A0ABU7VRQ0</accession>
<evidence type="ECO:0000313" key="2">
    <source>
        <dbReference type="EMBL" id="MEF2966413.1"/>
    </source>
</evidence>
<dbReference type="EMBL" id="JAZHPZ010000004">
    <property type="protein sequence ID" value="MEF2966413.1"/>
    <property type="molecule type" value="Genomic_DNA"/>
</dbReference>
<dbReference type="PANTHER" id="PTHR31143:SF2">
    <property type="entry name" value="FR47-LIKE DOMAIN-CONTAINING PROTEIN-RELATED"/>
    <property type="match status" value="1"/>
</dbReference>
<dbReference type="Pfam" id="PF12746">
    <property type="entry name" value="GNAT_acetyltran"/>
    <property type="match status" value="1"/>
</dbReference>
<dbReference type="InterPro" id="IPR027365">
    <property type="entry name" value="GNAT_acetyltra_YdfB-like"/>
</dbReference>
<dbReference type="PANTHER" id="PTHR31143">
    <property type="match status" value="1"/>
</dbReference>
<evidence type="ECO:0000259" key="1">
    <source>
        <dbReference type="PROSITE" id="PS51186"/>
    </source>
</evidence>
<dbReference type="PROSITE" id="PS51186">
    <property type="entry name" value="GNAT"/>
    <property type="match status" value="1"/>
</dbReference>
<dbReference type="RefSeq" id="WP_331846626.1">
    <property type="nucleotide sequence ID" value="NZ_JAZHPZ010000004.1"/>
</dbReference>
<keyword evidence="2" id="KW-0012">Acyltransferase</keyword>
<dbReference type="Proteomes" id="UP001306950">
    <property type="component" value="Unassembled WGS sequence"/>
</dbReference>
<dbReference type="EC" id="2.3.1.-" evidence="2"/>
<organism evidence="2 3">
    <name type="scientific">Paenibacillus haidiansis</name>
    <dbReference type="NCBI Taxonomy" id="1574488"/>
    <lineage>
        <taxon>Bacteria</taxon>
        <taxon>Bacillati</taxon>
        <taxon>Bacillota</taxon>
        <taxon>Bacilli</taxon>
        <taxon>Bacillales</taxon>
        <taxon>Paenibacillaceae</taxon>
        <taxon>Paenibacillus</taxon>
    </lineage>
</organism>
<gene>
    <name evidence="2" type="ORF">V3851_11285</name>
</gene>
<dbReference type="SUPFAM" id="SSF55729">
    <property type="entry name" value="Acyl-CoA N-acyltransferases (Nat)"/>
    <property type="match status" value="1"/>
</dbReference>
<keyword evidence="3" id="KW-1185">Reference proteome</keyword>
<name>A0ABU7VRQ0_9BACL</name>
<proteinExistence type="predicted"/>
<keyword evidence="2" id="KW-0808">Transferase</keyword>
<evidence type="ECO:0000313" key="3">
    <source>
        <dbReference type="Proteomes" id="UP001306950"/>
    </source>
</evidence>
<dbReference type="GO" id="GO:0016746">
    <property type="term" value="F:acyltransferase activity"/>
    <property type="evidence" value="ECO:0007669"/>
    <property type="project" value="UniProtKB-KW"/>
</dbReference>
<sequence length="267" mass="30050">MIRLEDKDYGKVAEQLRSIPINTLFAQAVLTGQVRGTVYADNAENPGAFYIVNPYGMSLLFGKSGDDDFREALKNYLLNAGQARQAAEWLQAYPDEWNFFIAELAGSEQNRDRKITEYSRINFNFDRQTYESAASRAVPGLHTIVPTTKEMFHQLSGSVSPKNFWIDADEFLGRGKGFSLIEDGEAVSTAFGAFRIGEQLEIGIETAEQARGKGYAFHVSMALIEYCLRNGLEPVWSCRRENEASYLLAQKVGFVPTIRLPYYHLQA</sequence>
<reference evidence="2 3" key="1">
    <citation type="submission" date="2024-02" db="EMBL/GenBank/DDBJ databases">
        <title>A nitrogen-fixing paenibacillus bacterium.</title>
        <authorList>
            <person name="Zhang W.L."/>
            <person name="Chen S.F."/>
        </authorList>
    </citation>
    <scope>NUCLEOTIDE SEQUENCE [LARGE SCALE GENOMIC DNA]</scope>
    <source>
        <strain evidence="2 3">M1</strain>
    </source>
</reference>